<name>A0A6N9HNK2_9BURK</name>
<evidence type="ECO:0000256" key="1">
    <source>
        <dbReference type="SAM" id="Phobius"/>
    </source>
</evidence>
<protein>
    <recommendedName>
        <fullName evidence="4">DUF1700 domain-containing protein</fullName>
    </recommendedName>
</protein>
<evidence type="ECO:0000313" key="3">
    <source>
        <dbReference type="Proteomes" id="UP000448575"/>
    </source>
</evidence>
<accession>A0A6N9HNK2</accession>
<dbReference type="EMBL" id="WWCJ01000016">
    <property type="protein sequence ID" value="MYN04412.1"/>
    <property type="molecule type" value="Genomic_DNA"/>
</dbReference>
<organism evidence="2 3">
    <name type="scientific">Pseudoduganella guangdongensis</name>
    <dbReference type="NCBI Taxonomy" id="2692179"/>
    <lineage>
        <taxon>Bacteria</taxon>
        <taxon>Pseudomonadati</taxon>
        <taxon>Pseudomonadota</taxon>
        <taxon>Betaproteobacteria</taxon>
        <taxon>Burkholderiales</taxon>
        <taxon>Oxalobacteraceae</taxon>
        <taxon>Telluria group</taxon>
        <taxon>Pseudoduganella</taxon>
    </lineage>
</organism>
<dbReference type="Proteomes" id="UP000448575">
    <property type="component" value="Unassembled WGS sequence"/>
</dbReference>
<evidence type="ECO:0008006" key="4">
    <source>
        <dbReference type="Google" id="ProtNLM"/>
    </source>
</evidence>
<dbReference type="RefSeq" id="WP_161027368.1">
    <property type="nucleotide sequence ID" value="NZ_WWCJ01000016.1"/>
</dbReference>
<comment type="caution">
    <text evidence="2">The sequence shown here is derived from an EMBL/GenBank/DDBJ whole genome shotgun (WGS) entry which is preliminary data.</text>
</comment>
<proteinExistence type="predicted"/>
<feature type="transmembrane region" description="Helical" evidence="1">
    <location>
        <begin position="150"/>
        <end position="169"/>
    </location>
</feature>
<evidence type="ECO:0000313" key="2">
    <source>
        <dbReference type="EMBL" id="MYN04412.1"/>
    </source>
</evidence>
<keyword evidence="1" id="KW-0472">Membrane</keyword>
<keyword evidence="1" id="KW-1133">Transmembrane helix</keyword>
<dbReference type="Pfam" id="PF22564">
    <property type="entry name" value="HAAS"/>
    <property type="match status" value="1"/>
</dbReference>
<gene>
    <name evidence="2" type="ORF">GTP41_20175</name>
</gene>
<feature type="transmembrane region" description="Helical" evidence="1">
    <location>
        <begin position="95"/>
        <end position="116"/>
    </location>
</feature>
<sequence length="186" mass="20145">MTSRNWIRAYTRELSTHLKVLAPADAQEVIREIEGHLHEVADLAEERGEDLDVAALLKGFGPPEKLATQYIEHLQNGAPPPTGFRALRRGVTRGLYFSIGGLGFSFALALLCLAVAKLLDPNAVGVWSVADGNAYVIAWSSAAPPQGEELFGWPLVPIALVVALWCAEVTRRVLRVLRRGLLGGQG</sequence>
<keyword evidence="1" id="KW-0812">Transmembrane</keyword>
<dbReference type="AlphaFoldDB" id="A0A6N9HNK2"/>
<keyword evidence="3" id="KW-1185">Reference proteome</keyword>
<reference evidence="2 3" key="1">
    <citation type="submission" date="2019-12" db="EMBL/GenBank/DDBJ databases">
        <title>Novel species isolated from a subtropical stream in China.</title>
        <authorList>
            <person name="Lu H."/>
        </authorList>
    </citation>
    <scope>NUCLEOTIDE SEQUENCE [LARGE SCALE GENOMIC DNA]</scope>
    <source>
        <strain evidence="2 3">DS3</strain>
    </source>
</reference>